<evidence type="ECO:0000313" key="2">
    <source>
        <dbReference type="Proteomes" id="UP001055115"/>
    </source>
</evidence>
<protein>
    <submittedName>
        <fullName evidence="1">Lovastatin diketide synthase LovF</fullName>
    </submittedName>
</protein>
<dbReference type="Gene3D" id="3.90.180.10">
    <property type="entry name" value="Medium-chain alcohol dehydrogenases, catalytic domain"/>
    <property type="match status" value="1"/>
</dbReference>
<sequence length="79" mass="8727">MDFVARSFVKAVSPVREYPMSEVHDAFRLMQTVGHVGKTVLGWTDDVTVLAKAQKLPGGAATLARSYLRLYPNATYLGR</sequence>
<dbReference type="RefSeq" id="XP_049126827.1">
    <property type="nucleotide sequence ID" value="XM_049270870.1"/>
</dbReference>
<keyword evidence="2" id="KW-1185">Reference proteome</keyword>
<evidence type="ECO:0000313" key="1">
    <source>
        <dbReference type="EMBL" id="GKT44477.1"/>
    </source>
</evidence>
<organism evidence="1 2">
    <name type="scientific">Colletotrichum spaethianum</name>
    <dbReference type="NCBI Taxonomy" id="700344"/>
    <lineage>
        <taxon>Eukaryota</taxon>
        <taxon>Fungi</taxon>
        <taxon>Dikarya</taxon>
        <taxon>Ascomycota</taxon>
        <taxon>Pezizomycotina</taxon>
        <taxon>Sordariomycetes</taxon>
        <taxon>Hypocreomycetidae</taxon>
        <taxon>Glomerellales</taxon>
        <taxon>Glomerellaceae</taxon>
        <taxon>Colletotrichum</taxon>
        <taxon>Colletotrichum spaethianum species complex</taxon>
    </lineage>
</organism>
<dbReference type="Proteomes" id="UP001055115">
    <property type="component" value="Unassembled WGS sequence"/>
</dbReference>
<dbReference type="AlphaFoldDB" id="A0AA37L9R9"/>
<dbReference type="EMBL" id="BQXU01000010">
    <property type="protein sequence ID" value="GKT44477.1"/>
    <property type="molecule type" value="Genomic_DNA"/>
</dbReference>
<comment type="caution">
    <text evidence="1">The sequence shown here is derived from an EMBL/GenBank/DDBJ whole genome shotgun (WGS) entry which is preliminary data.</text>
</comment>
<gene>
    <name evidence="1" type="ORF">ColSpa_04658</name>
</gene>
<proteinExistence type="predicted"/>
<name>A0AA37L9R9_9PEZI</name>
<dbReference type="GeneID" id="73325460"/>
<accession>A0AA37L9R9</accession>
<reference evidence="1 2" key="1">
    <citation type="submission" date="2022-03" db="EMBL/GenBank/DDBJ databases">
        <title>Genome data of Colletotrichum spp.</title>
        <authorList>
            <person name="Utami Y.D."/>
            <person name="Hiruma K."/>
        </authorList>
    </citation>
    <scope>NUCLEOTIDE SEQUENCE [LARGE SCALE GENOMIC DNA]</scope>
    <source>
        <strain evidence="1 2">MAFF 239500</strain>
    </source>
</reference>